<proteinExistence type="predicted"/>
<gene>
    <name evidence="1" type="ORF">CPAV1605_1073</name>
</gene>
<evidence type="ECO:0000313" key="1">
    <source>
        <dbReference type="EMBL" id="VVU95322.1"/>
    </source>
</evidence>
<reference evidence="1" key="1">
    <citation type="submission" date="2019-09" db="EMBL/GenBank/DDBJ databases">
        <authorList>
            <person name="Needham M D."/>
        </authorList>
    </citation>
    <scope>NUCLEOTIDE SEQUENCE</scope>
</reference>
<sequence length="194" mass="22640">MIKNIKIPEDFEKLQSIQGGKMTHIFKINNNFYENQYADPEAESALKNGMWTLKIHGSNGFLTKENGIIKIWQRRDIKDKNLSEMTFESEILKLEDINKSLLFNKTVLPEIYESNHKKHHYIYVHILPSSKMGKILYPRMEVLLLDYDEIYQSIEIVGKKVQGNPDQFNWNTLNNTNYGIVFHGSVIFNPLTSS</sequence>
<dbReference type="AlphaFoldDB" id="A0A5E8CM33"/>
<dbReference type="EMBL" id="CABVLZ010000004">
    <property type="protein sequence ID" value="VVU95322.1"/>
    <property type="molecule type" value="Genomic_DNA"/>
</dbReference>
<organism evidence="1">
    <name type="scientific">seawater metagenome</name>
    <dbReference type="NCBI Taxonomy" id="1561972"/>
    <lineage>
        <taxon>unclassified sequences</taxon>
        <taxon>metagenomes</taxon>
        <taxon>ecological metagenomes</taxon>
    </lineage>
</organism>
<protein>
    <submittedName>
        <fullName evidence="1">Uncharacterized protein</fullName>
    </submittedName>
</protein>
<accession>A0A5E8CM33</accession>
<name>A0A5E8CM33_9ZZZZ</name>